<sequence>MDLSIVVPIYNEEENISALHESIETALAPTGLEYELILVDDGSSDGSFPLLKELAARDKRVKVIRFRRNFGQTAAMAAGFDAATGTVVVPMDGDLQNDPTDIPLLLAKIHEGYDVVSGWRKDRQDTFINRKLPSIIANGIISRMTGVHLHDYGCTLKAYRREVLDGINLYGEMHRFVPALASQVGAKVAELPVRHHPRLHGTSKYGISRTMRVILDLMTVKFLLSYSTKPIQLFGKWGIYTLMAGFFSGSLTIYMKLFEHMSMNRNPLLILTAFLLFMGVQFIVLGLLGELNARTYHESQGKSVYVVKERINLGDRGPGTRDWGLGTGDW</sequence>
<evidence type="ECO:0000256" key="5">
    <source>
        <dbReference type="ARBA" id="ARBA00022985"/>
    </source>
</evidence>
<evidence type="ECO:0000256" key="1">
    <source>
        <dbReference type="ARBA" id="ARBA00022475"/>
    </source>
</evidence>
<evidence type="ECO:0000256" key="6">
    <source>
        <dbReference type="ARBA" id="ARBA00022989"/>
    </source>
</evidence>
<dbReference type="CDD" id="cd04187">
    <property type="entry name" value="DPM1_like_bac"/>
    <property type="match status" value="1"/>
</dbReference>
<evidence type="ECO:0000256" key="3">
    <source>
        <dbReference type="ARBA" id="ARBA00022679"/>
    </source>
</evidence>
<dbReference type="SUPFAM" id="SSF53448">
    <property type="entry name" value="Nucleotide-diphospho-sugar transferases"/>
    <property type="match status" value="1"/>
</dbReference>
<evidence type="ECO:0000256" key="4">
    <source>
        <dbReference type="ARBA" id="ARBA00022692"/>
    </source>
</evidence>
<keyword evidence="6 8" id="KW-1133">Transmembrane helix</keyword>
<keyword evidence="7 8" id="KW-0472">Membrane</keyword>
<accession>A0ABS5SGI2</accession>
<keyword evidence="3" id="KW-0808">Transferase</keyword>
<dbReference type="PANTHER" id="PTHR48090">
    <property type="entry name" value="UNDECAPRENYL-PHOSPHATE 4-DEOXY-4-FORMAMIDO-L-ARABINOSE TRANSFERASE-RELATED"/>
    <property type="match status" value="1"/>
</dbReference>
<keyword evidence="4 8" id="KW-0812">Transmembrane</keyword>
<dbReference type="Proteomes" id="UP000756860">
    <property type="component" value="Unassembled WGS sequence"/>
</dbReference>
<dbReference type="Gene3D" id="3.90.550.10">
    <property type="entry name" value="Spore Coat Polysaccharide Biosynthesis Protein SpsA, Chain A"/>
    <property type="match status" value="1"/>
</dbReference>
<gene>
    <name evidence="10" type="ORF">KI810_11975</name>
</gene>
<feature type="transmembrane region" description="Helical" evidence="8">
    <location>
        <begin position="237"/>
        <end position="255"/>
    </location>
</feature>
<protein>
    <submittedName>
        <fullName evidence="10">Glycosyltransferase family 2 protein</fullName>
    </submittedName>
</protein>
<comment type="caution">
    <text evidence="10">The sequence shown here is derived from an EMBL/GenBank/DDBJ whole genome shotgun (WGS) entry which is preliminary data.</text>
</comment>
<keyword evidence="5" id="KW-0448">Lipopolysaccharide biosynthesis</keyword>
<dbReference type="Pfam" id="PF00535">
    <property type="entry name" value="Glycos_transf_2"/>
    <property type="match status" value="1"/>
</dbReference>
<evidence type="ECO:0000313" key="11">
    <source>
        <dbReference type="Proteomes" id="UP000756860"/>
    </source>
</evidence>
<feature type="domain" description="Glycosyltransferase 2-like" evidence="9">
    <location>
        <begin position="4"/>
        <end position="165"/>
    </location>
</feature>
<feature type="transmembrane region" description="Helical" evidence="8">
    <location>
        <begin position="267"/>
        <end position="288"/>
    </location>
</feature>
<dbReference type="PANTHER" id="PTHR48090:SF3">
    <property type="entry name" value="UNDECAPRENYL-PHOSPHATE 4-DEOXY-4-FORMAMIDO-L-ARABINOSE TRANSFERASE"/>
    <property type="match status" value="1"/>
</dbReference>
<dbReference type="InterPro" id="IPR001173">
    <property type="entry name" value="Glyco_trans_2-like"/>
</dbReference>
<dbReference type="RefSeq" id="WP_214175781.1">
    <property type="nucleotide sequence ID" value="NZ_JAHCVK010000005.1"/>
</dbReference>
<evidence type="ECO:0000313" key="10">
    <source>
        <dbReference type="EMBL" id="MBT0653777.1"/>
    </source>
</evidence>
<proteinExistence type="predicted"/>
<keyword evidence="2" id="KW-0328">Glycosyltransferase</keyword>
<keyword evidence="11" id="KW-1185">Reference proteome</keyword>
<reference evidence="10 11" key="1">
    <citation type="submission" date="2021-05" db="EMBL/GenBank/DDBJ databases">
        <title>The draft genome of Geobacter luticola JCM 17780.</title>
        <authorList>
            <person name="Xu Z."/>
            <person name="Masuda Y."/>
            <person name="Itoh H."/>
            <person name="Senoo K."/>
        </authorList>
    </citation>
    <scope>NUCLEOTIDE SEQUENCE [LARGE SCALE GENOMIC DNA]</scope>
    <source>
        <strain evidence="10 11">JCM 17780</strain>
    </source>
</reference>
<dbReference type="InterPro" id="IPR050256">
    <property type="entry name" value="Glycosyltransferase_2"/>
</dbReference>
<dbReference type="InterPro" id="IPR029044">
    <property type="entry name" value="Nucleotide-diphossugar_trans"/>
</dbReference>
<name>A0ABS5SGI2_9BACT</name>
<keyword evidence="1" id="KW-1003">Cell membrane</keyword>
<evidence type="ECO:0000256" key="2">
    <source>
        <dbReference type="ARBA" id="ARBA00022676"/>
    </source>
</evidence>
<dbReference type="EMBL" id="JAHCVK010000005">
    <property type="protein sequence ID" value="MBT0653777.1"/>
    <property type="molecule type" value="Genomic_DNA"/>
</dbReference>
<evidence type="ECO:0000256" key="7">
    <source>
        <dbReference type="ARBA" id="ARBA00023136"/>
    </source>
</evidence>
<evidence type="ECO:0000259" key="9">
    <source>
        <dbReference type="Pfam" id="PF00535"/>
    </source>
</evidence>
<organism evidence="10 11">
    <name type="scientific">Geomobilimonas luticola</name>
    <dbReference type="NCBI Taxonomy" id="1114878"/>
    <lineage>
        <taxon>Bacteria</taxon>
        <taxon>Pseudomonadati</taxon>
        <taxon>Thermodesulfobacteriota</taxon>
        <taxon>Desulfuromonadia</taxon>
        <taxon>Geobacterales</taxon>
        <taxon>Geobacteraceae</taxon>
        <taxon>Geomobilimonas</taxon>
    </lineage>
</organism>
<evidence type="ECO:0000256" key="8">
    <source>
        <dbReference type="SAM" id="Phobius"/>
    </source>
</evidence>